<proteinExistence type="predicted"/>
<reference evidence="1 2" key="1">
    <citation type="submission" date="2013-01" db="EMBL/GenBank/DDBJ databases">
        <title>The Genome Sequence of Clostridium colicanis 209318.</title>
        <authorList>
            <consortium name="The Broad Institute Genome Sequencing Platform"/>
            <person name="Earl A."/>
            <person name="Ward D."/>
            <person name="Feldgarden M."/>
            <person name="Gevers D."/>
            <person name="Courvalin P."/>
            <person name="Lambert T."/>
            <person name="Walker B."/>
            <person name="Young S.K."/>
            <person name="Zeng Q."/>
            <person name="Gargeya S."/>
            <person name="Fitzgerald M."/>
            <person name="Haas B."/>
            <person name="Abouelleil A."/>
            <person name="Alvarado L."/>
            <person name="Arachchi H.M."/>
            <person name="Berlin A.M."/>
            <person name="Chapman S.B."/>
            <person name="Dewar J."/>
            <person name="Goldberg J."/>
            <person name="Griggs A."/>
            <person name="Gujja S."/>
            <person name="Hansen M."/>
            <person name="Howarth C."/>
            <person name="Imamovic A."/>
            <person name="Larimer J."/>
            <person name="McCowan C."/>
            <person name="Murphy C."/>
            <person name="Neiman D."/>
            <person name="Pearson M."/>
            <person name="Priest M."/>
            <person name="Roberts A."/>
            <person name="Saif S."/>
            <person name="Shea T."/>
            <person name="Sisk P."/>
            <person name="Sykes S."/>
            <person name="Wortman J."/>
            <person name="Nusbaum C."/>
            <person name="Birren B."/>
        </authorList>
    </citation>
    <scope>NUCLEOTIDE SEQUENCE [LARGE SCALE GENOMIC DNA]</scope>
    <source>
        <strain evidence="1 2">209318</strain>
    </source>
</reference>
<sequence>MATKEVKTEVIRVRVSLEQKNKFKKLAEKKGITVSEIICGYIEKEIELQEFRNKYSEKIEKRIVATDKKLLKLKEKLK</sequence>
<protein>
    <submittedName>
        <fullName evidence="1">Uncharacterized protein</fullName>
    </submittedName>
</protein>
<organism evidence="1 2">
    <name type="scientific">Clostridium thermobutyricum</name>
    <dbReference type="NCBI Taxonomy" id="29372"/>
    <lineage>
        <taxon>Bacteria</taxon>
        <taxon>Bacillati</taxon>
        <taxon>Bacillota</taxon>
        <taxon>Clostridia</taxon>
        <taxon>Eubacteriales</taxon>
        <taxon>Clostridiaceae</taxon>
        <taxon>Clostridium</taxon>
    </lineage>
</organism>
<dbReference type="Proteomes" id="UP000013097">
    <property type="component" value="Unassembled WGS sequence"/>
</dbReference>
<keyword evidence="2" id="KW-1185">Reference proteome</keyword>
<name>N9W6A3_9CLOT</name>
<dbReference type="EMBL" id="AGYT01000027">
    <property type="protein sequence ID" value="ENY98424.1"/>
    <property type="molecule type" value="Genomic_DNA"/>
</dbReference>
<dbReference type="InterPro" id="IPR010985">
    <property type="entry name" value="Ribbon_hlx_hlx"/>
</dbReference>
<dbReference type="SUPFAM" id="SSF47598">
    <property type="entry name" value="Ribbon-helix-helix"/>
    <property type="match status" value="1"/>
</dbReference>
<comment type="caution">
    <text evidence="1">The sequence shown here is derived from an EMBL/GenBank/DDBJ whole genome shotgun (WGS) entry which is preliminary data.</text>
</comment>
<dbReference type="RefSeq" id="WP_002599775.1">
    <property type="nucleotide sequence ID" value="NZ_KB850961.1"/>
</dbReference>
<accession>N9W6A3</accession>
<gene>
    <name evidence="1" type="ORF">HMPREF1092_03335</name>
</gene>
<dbReference type="PATRIC" id="fig|999411.4.peg.3248"/>
<evidence type="ECO:0000313" key="2">
    <source>
        <dbReference type="Proteomes" id="UP000013097"/>
    </source>
</evidence>
<evidence type="ECO:0000313" key="1">
    <source>
        <dbReference type="EMBL" id="ENY98424.1"/>
    </source>
</evidence>
<dbReference type="GO" id="GO:0006355">
    <property type="term" value="P:regulation of DNA-templated transcription"/>
    <property type="evidence" value="ECO:0007669"/>
    <property type="project" value="InterPro"/>
</dbReference>
<dbReference type="HOGENOM" id="CLU_2615772_0_0_9"/>
<dbReference type="eggNOG" id="ENOG503153H">
    <property type="taxonomic scope" value="Bacteria"/>
</dbReference>
<dbReference type="AlphaFoldDB" id="N9W6A3"/>